<dbReference type="Pfam" id="PF00069">
    <property type="entry name" value="Pkinase"/>
    <property type="match status" value="1"/>
</dbReference>
<evidence type="ECO:0000259" key="2">
    <source>
        <dbReference type="PROSITE" id="PS50011"/>
    </source>
</evidence>
<name>A0ABR0LPV5_9PEZI</name>
<dbReference type="SUPFAM" id="SSF56112">
    <property type="entry name" value="Protein kinase-like (PK-like)"/>
    <property type="match status" value="1"/>
</dbReference>
<evidence type="ECO:0000256" key="1">
    <source>
        <dbReference type="SAM" id="MobiDB-lite"/>
    </source>
</evidence>
<evidence type="ECO:0000313" key="3">
    <source>
        <dbReference type="EMBL" id="KAK5201597.1"/>
    </source>
</evidence>
<dbReference type="InterPro" id="IPR000719">
    <property type="entry name" value="Prot_kinase_dom"/>
</dbReference>
<dbReference type="EMBL" id="JAVRRA010016562">
    <property type="protein sequence ID" value="KAK5201597.1"/>
    <property type="molecule type" value="Genomic_DNA"/>
</dbReference>
<dbReference type="SMART" id="SM00220">
    <property type="entry name" value="S_TKc"/>
    <property type="match status" value="1"/>
</dbReference>
<proteinExistence type="predicted"/>
<dbReference type="PANTHER" id="PTHR24347">
    <property type="entry name" value="SERINE/THREONINE-PROTEIN KINASE"/>
    <property type="match status" value="1"/>
</dbReference>
<sequence length="619" mass="69550">MSSQLPEGTEVPVAFLQFQRRDTNQRVRAFHVRDPTISNRQLRVYSIVYEDSANDEMLPLVYAEDLSTNGTYLRRKCQDGNEGPQNPSHLMGRATGGTLLSDGDELYLAPTLLLTYFSNAQFETSPQELDTTVMSEKKLFEPSYLLTNRKLEAGGYGSVYAAIHQKTQRQLACKIVSLSMEPETDKSGRTLATTQQARTLEFARYVQKQSREFDILTDLSHELVTGGDLFSYLDYQNGTLSDVQAAVIIRQVLKAVEYLHDRDIVHRDIKPENVLITSLTDGARIVLTDFGHARYLPSIVESEADKGTQRRRMFSVVGTYDHVAPEIYRRNNAISKASGYSRAVDMWSVGSVTALLLTGDVLFADPLHERWNQNPGEVLLSLAAKCDLNAIDHSKKWESVGHRPKNFIKKLLVLDETQRMTVQLVLQHSWFTNKHHTAEFEAVYERAIKDWKPRRKVFNVVEFLGNSTLDLADKLESLYNRISQDQGSKFFSQPRTVSYGPSVVASTLGSPIEHVPSALSIVRNEAVTKEDIEMQDTPENQCFSSSHIPGTPAKPRKTVTFSMDTLAVSNDAHLALPSSFDLDWLPDLPEVTLGDQKQQTPNQQNVSVNQSLTLGTSMQ</sequence>
<accession>A0ABR0LPV5</accession>
<dbReference type="InterPro" id="IPR011009">
    <property type="entry name" value="Kinase-like_dom_sf"/>
</dbReference>
<feature type="domain" description="Protein kinase" evidence="2">
    <location>
        <begin position="145"/>
        <end position="431"/>
    </location>
</feature>
<dbReference type="Gene3D" id="1.10.510.10">
    <property type="entry name" value="Transferase(Phosphotransferase) domain 1"/>
    <property type="match status" value="1"/>
</dbReference>
<dbReference type="Proteomes" id="UP001357485">
    <property type="component" value="Unassembled WGS sequence"/>
</dbReference>
<feature type="region of interest" description="Disordered" evidence="1">
    <location>
        <begin position="593"/>
        <end position="619"/>
    </location>
</feature>
<organism evidence="3 4">
    <name type="scientific">Cryomyces antarcticus</name>
    <dbReference type="NCBI Taxonomy" id="329879"/>
    <lineage>
        <taxon>Eukaryota</taxon>
        <taxon>Fungi</taxon>
        <taxon>Dikarya</taxon>
        <taxon>Ascomycota</taxon>
        <taxon>Pezizomycotina</taxon>
        <taxon>Dothideomycetes</taxon>
        <taxon>Dothideomycetes incertae sedis</taxon>
        <taxon>Cryomyces</taxon>
    </lineage>
</organism>
<dbReference type="Gene3D" id="2.60.200.20">
    <property type="match status" value="1"/>
</dbReference>
<dbReference type="InterPro" id="IPR008271">
    <property type="entry name" value="Ser/Thr_kinase_AS"/>
</dbReference>
<comment type="caution">
    <text evidence="3">The sequence shown here is derived from an EMBL/GenBank/DDBJ whole genome shotgun (WGS) entry which is preliminary data.</text>
</comment>
<dbReference type="PROSITE" id="PS50011">
    <property type="entry name" value="PROTEIN_KINASE_DOM"/>
    <property type="match status" value="1"/>
</dbReference>
<keyword evidence="4" id="KW-1185">Reference proteome</keyword>
<reference evidence="3 4" key="1">
    <citation type="submission" date="2023-08" db="EMBL/GenBank/DDBJ databases">
        <title>Black Yeasts Isolated from many extreme environments.</title>
        <authorList>
            <person name="Coleine C."/>
            <person name="Stajich J.E."/>
            <person name="Selbmann L."/>
        </authorList>
    </citation>
    <scope>NUCLEOTIDE SEQUENCE [LARGE SCALE GENOMIC DNA]</scope>
    <source>
        <strain evidence="3 4">CCFEE 536</strain>
    </source>
</reference>
<dbReference type="Gene3D" id="3.30.200.20">
    <property type="entry name" value="Phosphorylase Kinase, domain 1"/>
    <property type="match status" value="1"/>
</dbReference>
<feature type="compositionally biased region" description="Polar residues" evidence="1">
    <location>
        <begin position="595"/>
        <end position="619"/>
    </location>
</feature>
<gene>
    <name evidence="3" type="ORF">LTR16_002119</name>
</gene>
<protein>
    <recommendedName>
        <fullName evidence="2">Protein kinase domain-containing protein</fullName>
    </recommendedName>
</protein>
<evidence type="ECO:0000313" key="4">
    <source>
        <dbReference type="Proteomes" id="UP001357485"/>
    </source>
</evidence>
<dbReference type="PROSITE" id="PS00108">
    <property type="entry name" value="PROTEIN_KINASE_ST"/>
    <property type="match status" value="1"/>
</dbReference>